<accession>A0AA39Q9H4</accession>
<feature type="region of interest" description="Disordered" evidence="1">
    <location>
        <begin position="255"/>
        <end position="302"/>
    </location>
</feature>
<reference evidence="2" key="1">
    <citation type="submission" date="2023-06" db="EMBL/GenBank/DDBJ databases">
        <authorList>
            <consortium name="Lawrence Berkeley National Laboratory"/>
            <person name="Ahrendt S."/>
            <person name="Sahu N."/>
            <person name="Indic B."/>
            <person name="Wong-Bajracharya J."/>
            <person name="Merenyi Z."/>
            <person name="Ke H.-M."/>
            <person name="Monk M."/>
            <person name="Kocsube S."/>
            <person name="Drula E."/>
            <person name="Lipzen A."/>
            <person name="Balint B."/>
            <person name="Henrissat B."/>
            <person name="Andreopoulos B."/>
            <person name="Martin F.M."/>
            <person name="Harder C.B."/>
            <person name="Rigling D."/>
            <person name="Ford K.L."/>
            <person name="Foster G.D."/>
            <person name="Pangilinan J."/>
            <person name="Papanicolaou A."/>
            <person name="Barry K."/>
            <person name="LaButti K."/>
            <person name="Viragh M."/>
            <person name="Koriabine M."/>
            <person name="Yan M."/>
            <person name="Riley R."/>
            <person name="Champramary S."/>
            <person name="Plett K.L."/>
            <person name="Tsai I.J."/>
            <person name="Slot J."/>
            <person name="Sipos G."/>
            <person name="Plett J."/>
            <person name="Nagy L.G."/>
            <person name="Grigoriev I.V."/>
        </authorList>
    </citation>
    <scope>NUCLEOTIDE SEQUENCE</scope>
    <source>
        <strain evidence="2">HWK02</strain>
    </source>
</reference>
<dbReference type="Proteomes" id="UP001175228">
    <property type="component" value="Unassembled WGS sequence"/>
</dbReference>
<dbReference type="EMBL" id="JAUEPU010000012">
    <property type="protein sequence ID" value="KAK0497796.1"/>
    <property type="molecule type" value="Genomic_DNA"/>
</dbReference>
<evidence type="ECO:0000313" key="3">
    <source>
        <dbReference type="Proteomes" id="UP001175228"/>
    </source>
</evidence>
<feature type="compositionally biased region" description="Basic residues" evidence="1">
    <location>
        <begin position="271"/>
        <end position="291"/>
    </location>
</feature>
<comment type="caution">
    <text evidence="2">The sequence shown here is derived from an EMBL/GenBank/DDBJ whole genome shotgun (WGS) entry which is preliminary data.</text>
</comment>
<feature type="compositionally biased region" description="Basic and acidic residues" evidence="1">
    <location>
        <begin position="205"/>
        <end position="219"/>
    </location>
</feature>
<evidence type="ECO:0000313" key="2">
    <source>
        <dbReference type="EMBL" id="KAK0497796.1"/>
    </source>
</evidence>
<organism evidence="2 3">
    <name type="scientific">Armillaria luteobubalina</name>
    <dbReference type="NCBI Taxonomy" id="153913"/>
    <lineage>
        <taxon>Eukaryota</taxon>
        <taxon>Fungi</taxon>
        <taxon>Dikarya</taxon>
        <taxon>Basidiomycota</taxon>
        <taxon>Agaricomycotina</taxon>
        <taxon>Agaricomycetes</taxon>
        <taxon>Agaricomycetidae</taxon>
        <taxon>Agaricales</taxon>
        <taxon>Marasmiineae</taxon>
        <taxon>Physalacriaceae</taxon>
        <taxon>Armillaria</taxon>
    </lineage>
</organism>
<keyword evidence="3" id="KW-1185">Reference proteome</keyword>
<protein>
    <submittedName>
        <fullName evidence="2">Uncharacterized protein</fullName>
    </submittedName>
</protein>
<dbReference type="AlphaFoldDB" id="A0AA39Q9H4"/>
<gene>
    <name evidence="2" type="ORF">EDD18DRAFT_1382009</name>
</gene>
<name>A0AA39Q9H4_9AGAR</name>
<proteinExistence type="predicted"/>
<feature type="compositionally biased region" description="Acidic residues" evidence="1">
    <location>
        <begin position="191"/>
        <end position="204"/>
    </location>
</feature>
<feature type="region of interest" description="Disordered" evidence="1">
    <location>
        <begin position="1"/>
        <end position="27"/>
    </location>
</feature>
<sequence length="306" mass="34200">MDTHRRQDKAVPSPSGRMPDTLDQMPSSSSVEADIYTVVLHLLASDFQPSTQKTFEDYIEACQRATKTVSLLDFQALSYEVQNLVVDVLETAVINLDASAASVECWDAIFELFRTVENLLGEYSHYSLYLRIAAIEVVMLEKPLDWMSDSILETEYSFRNLNISRSPSPLSTLASLSSLRNFTPSPSEMILDPDNEPPLTEEPEETLHALDKSSSRADTDLLSTSDTTMPCSNSLGLTLMPTQNVLVNDVTSLDNSQSSAANDDDLEKKGQKIRFRSRKRSRTMGSRKRTASMREDKENLDIDIAL</sequence>
<evidence type="ECO:0000256" key="1">
    <source>
        <dbReference type="SAM" id="MobiDB-lite"/>
    </source>
</evidence>
<feature type="region of interest" description="Disordered" evidence="1">
    <location>
        <begin position="185"/>
        <end position="227"/>
    </location>
</feature>